<accession>A0ABV6MWX5</accession>
<keyword evidence="2" id="KW-0732">Signal</keyword>
<name>A0ABV6MWX5_9PSEU</name>
<dbReference type="GO" id="GO:0016787">
    <property type="term" value="F:hydrolase activity"/>
    <property type="evidence" value="ECO:0007669"/>
    <property type="project" value="UniProtKB-KW"/>
</dbReference>
<dbReference type="EMBL" id="JBHLUD010000007">
    <property type="protein sequence ID" value="MFC0544649.1"/>
    <property type="molecule type" value="Genomic_DNA"/>
</dbReference>
<dbReference type="RefSeq" id="WP_273944520.1">
    <property type="nucleotide sequence ID" value="NZ_CP097263.1"/>
</dbReference>
<organism evidence="5 6">
    <name type="scientific">Kutzneria chonburiensis</name>
    <dbReference type="NCBI Taxonomy" id="1483604"/>
    <lineage>
        <taxon>Bacteria</taxon>
        <taxon>Bacillati</taxon>
        <taxon>Actinomycetota</taxon>
        <taxon>Actinomycetes</taxon>
        <taxon>Pseudonocardiales</taxon>
        <taxon>Pseudonocardiaceae</taxon>
        <taxon>Kutzneria</taxon>
    </lineage>
</organism>
<sequence>MFTKMVVTLAMAAGLTTGGMSEPPQWQPCPIGGVPLDCTSVQVPLDYQHPDGAKIGIEVSRLKAKGQRRGVLVMNPGGPGSPGIQMPAQLAPALPTSVTDEYDLIGFDPRGTGQSAPVTCAFTPDQLDLGKLGLYPAPDGSIGAAADEAKMLAKQCSDASGPNLKYVTTNNTARDIDRIRAMLGEQKISYYGTSYGTYLGAVYASMYPQRTDRVVLDSVNEPSGNWRNTFRNFAVGTAERFPDFESWAAAQDATLHLGATPDAVRATYFALAAQLDQKPMQTKTGPVSGNTFREQTREYLYNTITFPYLAQLWQAVQAGNADAVQINPAIATILPGAFAIWCNDSKWSRNVAMYQRDVLKDRQQYPLTAGMPASIPPCAFWPYQQAEPTTRITDHGPSNILLVQNERDPATPIEGAMAMRKALGNRARMITADEGGHGAYLLTGNACLDNLTTKFLVDGTKPAGDVRC</sequence>
<evidence type="ECO:0000256" key="1">
    <source>
        <dbReference type="ARBA" id="ARBA00010088"/>
    </source>
</evidence>
<gene>
    <name evidence="5" type="ORF">ACFFH7_24305</name>
</gene>
<evidence type="ECO:0000256" key="2">
    <source>
        <dbReference type="ARBA" id="ARBA00022729"/>
    </source>
</evidence>
<reference evidence="5 6" key="1">
    <citation type="submission" date="2024-09" db="EMBL/GenBank/DDBJ databases">
        <authorList>
            <person name="Sun Q."/>
            <person name="Mori K."/>
        </authorList>
    </citation>
    <scope>NUCLEOTIDE SEQUENCE [LARGE SCALE GENOMIC DNA]</scope>
    <source>
        <strain evidence="5 6">TBRC 1432</strain>
    </source>
</reference>
<dbReference type="SUPFAM" id="SSF53474">
    <property type="entry name" value="alpha/beta-Hydrolases"/>
    <property type="match status" value="1"/>
</dbReference>
<dbReference type="Gene3D" id="3.40.50.1820">
    <property type="entry name" value="alpha/beta hydrolase"/>
    <property type="match status" value="1"/>
</dbReference>
<comment type="similarity">
    <text evidence="1">Belongs to the peptidase S33 family.</text>
</comment>
<dbReference type="Pfam" id="PF08386">
    <property type="entry name" value="Abhydrolase_4"/>
    <property type="match status" value="1"/>
</dbReference>
<comment type="caution">
    <text evidence="5">The sequence shown here is derived from an EMBL/GenBank/DDBJ whole genome shotgun (WGS) entry which is preliminary data.</text>
</comment>
<dbReference type="InterPro" id="IPR013595">
    <property type="entry name" value="Pept_S33_TAP-like_C"/>
</dbReference>
<dbReference type="InterPro" id="IPR051601">
    <property type="entry name" value="Serine_prot/Carboxylest_S33"/>
</dbReference>
<evidence type="ECO:0000313" key="6">
    <source>
        <dbReference type="Proteomes" id="UP001589810"/>
    </source>
</evidence>
<keyword evidence="6" id="KW-1185">Reference proteome</keyword>
<dbReference type="PANTHER" id="PTHR43248">
    <property type="entry name" value="2-SUCCINYL-6-HYDROXY-2,4-CYCLOHEXADIENE-1-CARBOXYLATE SYNTHASE"/>
    <property type="match status" value="1"/>
</dbReference>
<protein>
    <submittedName>
        <fullName evidence="5">Alpha/beta hydrolase</fullName>
    </submittedName>
</protein>
<dbReference type="Proteomes" id="UP001589810">
    <property type="component" value="Unassembled WGS sequence"/>
</dbReference>
<dbReference type="PANTHER" id="PTHR43248:SF29">
    <property type="entry name" value="TRIPEPTIDYL AMINOPEPTIDASE"/>
    <property type="match status" value="1"/>
</dbReference>
<proteinExistence type="inferred from homology"/>
<keyword evidence="3 5" id="KW-0378">Hydrolase</keyword>
<evidence type="ECO:0000259" key="4">
    <source>
        <dbReference type="Pfam" id="PF08386"/>
    </source>
</evidence>
<evidence type="ECO:0000256" key="3">
    <source>
        <dbReference type="ARBA" id="ARBA00022801"/>
    </source>
</evidence>
<dbReference type="InterPro" id="IPR029058">
    <property type="entry name" value="AB_hydrolase_fold"/>
</dbReference>
<evidence type="ECO:0000313" key="5">
    <source>
        <dbReference type="EMBL" id="MFC0544649.1"/>
    </source>
</evidence>
<feature type="domain" description="Peptidase S33 tripeptidyl aminopeptidase-like C-terminal" evidence="4">
    <location>
        <begin position="374"/>
        <end position="468"/>
    </location>
</feature>